<dbReference type="STRING" id="1344416.A0A139AFA1"/>
<dbReference type="PANTHER" id="PTHR15818">
    <property type="entry name" value="G PATCH AND KOW-CONTAINING"/>
    <property type="match status" value="1"/>
</dbReference>
<sequence length="456" mass="50538">MASGAPRTHELKYGLQRVDSSTEVAGEELISGQRSEDQETSLLGGRARAATSMSADELAAAQIIAEADGTAVPSLDQSLTLQVPIIQQNAVPGLDALATEEEKYRHDVSLRPDEPKLEDYDGVPVELFGSALLRGMGWKEGQAIGKNKKNALIRPIEYVPRPALLGLGAKPDELPATHSQKKKKYIKPGETREGSKREYKPIVTDDGRVRHYREVGAPEDDRLRESSSGLKRGDAIVVVLGKHRGRTGTVEDIRKRKGRDTELSVELDDSRERKIFFEDEVERRRGDSASRTSERAEHAFNKRKSRSTSPGGSKSDEGEDGLPKRTDADKGLTIYTEEPTWVHAHTRVRVISEAVGTLHYRKKCLVLDTPTPSSATIQTDRGEIIENVSQRHLETIVPSVGQKVLVVGRVGNSARRWYGHIGLILEKKRDTEQVVVEMEDGEVDKFSYDNVCEYVS</sequence>
<feature type="region of interest" description="Disordered" evidence="4">
    <location>
        <begin position="170"/>
        <end position="200"/>
    </location>
</feature>
<dbReference type="InterPro" id="IPR045166">
    <property type="entry name" value="Spp2-like"/>
</dbReference>
<evidence type="ECO:0000256" key="2">
    <source>
        <dbReference type="ARBA" id="ARBA00008576"/>
    </source>
</evidence>
<name>A0A139AFA1_GONPJ</name>
<organism evidence="6 7">
    <name type="scientific">Gonapodya prolifera (strain JEL478)</name>
    <name type="common">Monoblepharis prolifera</name>
    <dbReference type="NCBI Taxonomy" id="1344416"/>
    <lineage>
        <taxon>Eukaryota</taxon>
        <taxon>Fungi</taxon>
        <taxon>Fungi incertae sedis</taxon>
        <taxon>Chytridiomycota</taxon>
        <taxon>Chytridiomycota incertae sedis</taxon>
        <taxon>Monoblepharidomycetes</taxon>
        <taxon>Monoblepharidales</taxon>
        <taxon>Gonapodyaceae</taxon>
        <taxon>Gonapodya</taxon>
    </lineage>
</organism>
<gene>
    <name evidence="6" type="ORF">M427DRAFT_70193</name>
</gene>
<protein>
    <recommendedName>
        <fullName evidence="5">G-patch domain-containing protein</fullName>
    </recommendedName>
</protein>
<dbReference type="GO" id="GO:0003735">
    <property type="term" value="F:structural constituent of ribosome"/>
    <property type="evidence" value="ECO:0007669"/>
    <property type="project" value="InterPro"/>
</dbReference>
<dbReference type="OrthoDB" id="5577072at2759"/>
<dbReference type="PROSITE" id="PS50174">
    <property type="entry name" value="G_PATCH"/>
    <property type="match status" value="1"/>
</dbReference>
<dbReference type="SMART" id="SM00443">
    <property type="entry name" value="G_patch"/>
    <property type="match status" value="1"/>
</dbReference>
<feature type="compositionally biased region" description="Basic and acidic residues" evidence="4">
    <location>
        <begin position="187"/>
        <end position="200"/>
    </location>
</feature>
<evidence type="ECO:0000313" key="7">
    <source>
        <dbReference type="Proteomes" id="UP000070544"/>
    </source>
</evidence>
<dbReference type="Gene3D" id="2.30.30.140">
    <property type="match status" value="1"/>
</dbReference>
<evidence type="ECO:0000256" key="4">
    <source>
        <dbReference type="SAM" id="MobiDB-lite"/>
    </source>
</evidence>
<dbReference type="Pfam" id="PF12656">
    <property type="entry name" value="G-patch_2"/>
    <property type="match status" value="1"/>
</dbReference>
<dbReference type="AlphaFoldDB" id="A0A139AFA1"/>
<keyword evidence="7" id="KW-1185">Reference proteome</keyword>
<accession>A0A139AFA1</accession>
<dbReference type="InterPro" id="IPR005825">
    <property type="entry name" value="Ribosomal_uL24_CS"/>
</dbReference>
<dbReference type="EMBL" id="KQ965764">
    <property type="protein sequence ID" value="KXS15105.1"/>
    <property type="molecule type" value="Genomic_DNA"/>
</dbReference>
<evidence type="ECO:0000313" key="6">
    <source>
        <dbReference type="EMBL" id="KXS15105.1"/>
    </source>
</evidence>
<feature type="compositionally biased region" description="Basic and acidic residues" evidence="4">
    <location>
        <begin position="281"/>
        <end position="300"/>
    </location>
</feature>
<dbReference type="InterPro" id="IPR026822">
    <property type="entry name" value="Spp2/MOS2_G-patch"/>
</dbReference>
<proteinExistence type="inferred from homology"/>
<evidence type="ECO:0000259" key="5">
    <source>
        <dbReference type="PROSITE" id="PS50174"/>
    </source>
</evidence>
<dbReference type="PROSITE" id="PS01108">
    <property type="entry name" value="RIBOSOMAL_L24"/>
    <property type="match status" value="1"/>
</dbReference>
<comment type="subcellular location">
    <subcellularLocation>
        <location evidence="1">Nucleus</location>
    </subcellularLocation>
</comment>
<dbReference type="PANTHER" id="PTHR15818:SF2">
    <property type="entry name" value="G-PATCH DOMAIN AND KOW MOTIFS-CONTAINING PROTEIN"/>
    <property type="match status" value="1"/>
</dbReference>
<dbReference type="GO" id="GO:0005681">
    <property type="term" value="C:spliceosomal complex"/>
    <property type="evidence" value="ECO:0007669"/>
    <property type="project" value="TreeGrafter"/>
</dbReference>
<dbReference type="GO" id="GO:0006412">
    <property type="term" value="P:translation"/>
    <property type="evidence" value="ECO:0007669"/>
    <property type="project" value="InterPro"/>
</dbReference>
<reference evidence="6 7" key="1">
    <citation type="journal article" date="2015" name="Genome Biol. Evol.">
        <title>Phylogenomic analyses indicate that early fungi evolved digesting cell walls of algal ancestors of land plants.</title>
        <authorList>
            <person name="Chang Y."/>
            <person name="Wang S."/>
            <person name="Sekimoto S."/>
            <person name="Aerts A.L."/>
            <person name="Choi C."/>
            <person name="Clum A."/>
            <person name="LaButti K.M."/>
            <person name="Lindquist E.A."/>
            <person name="Yee Ngan C."/>
            <person name="Ohm R.A."/>
            <person name="Salamov A.A."/>
            <person name="Grigoriev I.V."/>
            <person name="Spatafora J.W."/>
            <person name="Berbee M.L."/>
        </authorList>
    </citation>
    <scope>NUCLEOTIDE SEQUENCE [LARGE SCALE GENOMIC DNA]</scope>
    <source>
        <strain evidence="6 7">JEL478</strain>
    </source>
</reference>
<evidence type="ECO:0000256" key="3">
    <source>
        <dbReference type="ARBA" id="ARBA00023242"/>
    </source>
</evidence>
<dbReference type="OMA" id="RDSEYHT"/>
<evidence type="ECO:0000256" key="1">
    <source>
        <dbReference type="ARBA" id="ARBA00004123"/>
    </source>
</evidence>
<dbReference type="GO" id="GO:0000398">
    <property type="term" value="P:mRNA splicing, via spliceosome"/>
    <property type="evidence" value="ECO:0007669"/>
    <property type="project" value="InterPro"/>
</dbReference>
<dbReference type="InterPro" id="IPR000467">
    <property type="entry name" value="G_patch_dom"/>
</dbReference>
<keyword evidence="3" id="KW-0539">Nucleus</keyword>
<dbReference type="GO" id="GO:0005840">
    <property type="term" value="C:ribosome"/>
    <property type="evidence" value="ECO:0007669"/>
    <property type="project" value="InterPro"/>
</dbReference>
<feature type="domain" description="G-patch" evidence="5">
    <location>
        <begin position="125"/>
        <end position="172"/>
    </location>
</feature>
<feature type="region of interest" description="Disordered" evidence="4">
    <location>
        <begin position="281"/>
        <end position="328"/>
    </location>
</feature>
<dbReference type="Pfam" id="PF25088">
    <property type="entry name" value="GPKOW_C"/>
    <property type="match status" value="1"/>
</dbReference>
<dbReference type="Proteomes" id="UP000070544">
    <property type="component" value="Unassembled WGS sequence"/>
</dbReference>
<comment type="similarity">
    <text evidence="2">Belongs to the SPP2 family.</text>
</comment>
<dbReference type="GO" id="GO:0003676">
    <property type="term" value="F:nucleic acid binding"/>
    <property type="evidence" value="ECO:0007669"/>
    <property type="project" value="InterPro"/>
</dbReference>